<dbReference type="EMBL" id="DTBX01000042">
    <property type="protein sequence ID" value="HGQ55045.1"/>
    <property type="molecule type" value="Genomic_DNA"/>
</dbReference>
<dbReference type="EMBL" id="DSZH01000033">
    <property type="protein sequence ID" value="HGU47065.1"/>
    <property type="molecule type" value="Genomic_DNA"/>
</dbReference>
<evidence type="ECO:0000256" key="2">
    <source>
        <dbReference type="ARBA" id="ARBA00022553"/>
    </source>
</evidence>
<evidence type="ECO:0000259" key="6">
    <source>
        <dbReference type="SMART" id="SM00900"/>
    </source>
</evidence>
<dbReference type="GO" id="GO:0022900">
    <property type="term" value="P:electron transport chain"/>
    <property type="evidence" value="ECO:0007669"/>
    <property type="project" value="InterPro"/>
</dbReference>
<comment type="caution">
    <text evidence="8">The sequence shown here is derived from an EMBL/GenBank/DDBJ whole genome shotgun (WGS) entry which is preliminary data.</text>
</comment>
<evidence type="ECO:0000256" key="4">
    <source>
        <dbReference type="ARBA" id="ARBA00022643"/>
    </source>
</evidence>
<proteinExistence type="predicted"/>
<dbReference type="SMART" id="SM00900">
    <property type="entry name" value="FMN_bind"/>
    <property type="match status" value="1"/>
</dbReference>
<keyword evidence="5" id="KW-0249">Electron transport</keyword>
<keyword evidence="3" id="KW-0285">Flavoprotein</keyword>
<feature type="domain" description="FMN-binding" evidence="6">
    <location>
        <begin position="81"/>
        <end position="170"/>
    </location>
</feature>
<dbReference type="PANTHER" id="PTHR36118">
    <property type="entry name" value="ION-TRANSLOCATING OXIDOREDUCTASE COMPLEX SUBUNIT G"/>
    <property type="match status" value="1"/>
</dbReference>
<dbReference type="InterPro" id="IPR010209">
    <property type="entry name" value="Ion_transpt_RnfG/RsxG"/>
</dbReference>
<dbReference type="AlphaFoldDB" id="A0A7C4VYB9"/>
<protein>
    <submittedName>
        <fullName evidence="8">FMN-binding protein</fullName>
    </submittedName>
</protein>
<organism evidence="8">
    <name type="scientific">candidate division WOR-3 bacterium</name>
    <dbReference type="NCBI Taxonomy" id="2052148"/>
    <lineage>
        <taxon>Bacteria</taxon>
        <taxon>Bacteria division WOR-3</taxon>
    </lineage>
</organism>
<dbReference type="InterPro" id="IPR007329">
    <property type="entry name" value="FMN-bd"/>
</dbReference>
<dbReference type="Pfam" id="PF04205">
    <property type="entry name" value="FMN_bind"/>
    <property type="match status" value="1"/>
</dbReference>
<reference evidence="8" key="1">
    <citation type="journal article" date="2020" name="mSystems">
        <title>Genome- and Community-Level Interaction Insights into Carbon Utilization and Element Cycling Functions of Hydrothermarchaeota in Hydrothermal Sediment.</title>
        <authorList>
            <person name="Zhou Z."/>
            <person name="Liu Y."/>
            <person name="Xu W."/>
            <person name="Pan J."/>
            <person name="Luo Z.H."/>
            <person name="Li M."/>
        </authorList>
    </citation>
    <scope>NUCLEOTIDE SEQUENCE [LARGE SCALE GENOMIC DNA]</scope>
    <source>
        <strain evidence="8">SpSt-594</strain>
        <strain evidence="7">SpSt-655</strain>
    </source>
</reference>
<dbReference type="GO" id="GO:0010181">
    <property type="term" value="F:FMN binding"/>
    <property type="evidence" value="ECO:0007669"/>
    <property type="project" value="InterPro"/>
</dbReference>
<keyword evidence="4" id="KW-0288">FMN</keyword>
<evidence type="ECO:0000313" key="8">
    <source>
        <dbReference type="EMBL" id="HGU47065.1"/>
    </source>
</evidence>
<gene>
    <name evidence="8" type="ORF">ENT60_00680</name>
    <name evidence="7" type="ORF">ENU28_01100</name>
</gene>
<sequence>MRQILVLTSVCVVSALLLSYVYLFTIPKIKEHKEKFFTSALSEIFPNMGGYKEVVKDSCYQILSEDKTKIIGLVFRTGEKGYGGIIEMFVGIDTLEKVCGLKIASPAEGLKETPGLGLKIREDKFKNQFLGKIKEQIKLKKEGGEIEAITAATISSKAVCDGIRKGIEKYKKYLKEE</sequence>
<name>A0A7C4VYB9_UNCW3</name>
<evidence type="ECO:0000256" key="5">
    <source>
        <dbReference type="ARBA" id="ARBA00022982"/>
    </source>
</evidence>
<evidence type="ECO:0000313" key="7">
    <source>
        <dbReference type="EMBL" id="HGQ55045.1"/>
    </source>
</evidence>
<accession>A0A7C4VYB9</accession>
<keyword evidence="2" id="KW-0597">Phosphoprotein</keyword>
<evidence type="ECO:0000256" key="1">
    <source>
        <dbReference type="ARBA" id="ARBA00022448"/>
    </source>
</evidence>
<dbReference type="GO" id="GO:0009055">
    <property type="term" value="F:electron transfer activity"/>
    <property type="evidence" value="ECO:0007669"/>
    <property type="project" value="InterPro"/>
</dbReference>
<dbReference type="PIRSF" id="PIRSF006091">
    <property type="entry name" value="E_trnsport_RnfG"/>
    <property type="match status" value="1"/>
</dbReference>
<keyword evidence="1" id="KW-0813">Transport</keyword>
<dbReference type="PANTHER" id="PTHR36118:SF1">
    <property type="entry name" value="ION-TRANSLOCATING OXIDOREDUCTASE COMPLEX SUBUNIT G"/>
    <property type="match status" value="1"/>
</dbReference>
<dbReference type="GO" id="GO:0005886">
    <property type="term" value="C:plasma membrane"/>
    <property type="evidence" value="ECO:0007669"/>
    <property type="project" value="InterPro"/>
</dbReference>
<evidence type="ECO:0000256" key="3">
    <source>
        <dbReference type="ARBA" id="ARBA00022630"/>
    </source>
</evidence>